<dbReference type="NCBIfam" id="TIGR04057">
    <property type="entry name" value="SusC_RagA_signa"/>
    <property type="match status" value="1"/>
</dbReference>
<gene>
    <name evidence="10" type="ORF">SAMN04488109_1131</name>
</gene>
<accession>A0A1M5LC90</accession>
<evidence type="ECO:0000256" key="5">
    <source>
        <dbReference type="ARBA" id="ARBA00023136"/>
    </source>
</evidence>
<evidence type="ECO:0000256" key="4">
    <source>
        <dbReference type="ARBA" id="ARBA00022692"/>
    </source>
</evidence>
<dbReference type="InterPro" id="IPR012910">
    <property type="entry name" value="Plug_dom"/>
</dbReference>
<name>A0A1M5LC90_9BACT</name>
<organism evidence="10 11">
    <name type="scientific">Chryseolinea serpens</name>
    <dbReference type="NCBI Taxonomy" id="947013"/>
    <lineage>
        <taxon>Bacteria</taxon>
        <taxon>Pseudomonadati</taxon>
        <taxon>Bacteroidota</taxon>
        <taxon>Cytophagia</taxon>
        <taxon>Cytophagales</taxon>
        <taxon>Fulvivirgaceae</taxon>
        <taxon>Chryseolinea</taxon>
    </lineage>
</organism>
<dbReference type="PROSITE" id="PS52016">
    <property type="entry name" value="TONB_DEPENDENT_REC_3"/>
    <property type="match status" value="1"/>
</dbReference>
<proteinExistence type="inferred from homology"/>
<dbReference type="GO" id="GO:0009279">
    <property type="term" value="C:cell outer membrane"/>
    <property type="evidence" value="ECO:0007669"/>
    <property type="project" value="UniProtKB-SubCell"/>
</dbReference>
<evidence type="ECO:0000256" key="8">
    <source>
        <dbReference type="SAM" id="SignalP"/>
    </source>
</evidence>
<dbReference type="SUPFAM" id="SSF56935">
    <property type="entry name" value="Porins"/>
    <property type="match status" value="1"/>
</dbReference>
<evidence type="ECO:0000313" key="11">
    <source>
        <dbReference type="Proteomes" id="UP000184212"/>
    </source>
</evidence>
<protein>
    <submittedName>
        <fullName evidence="10">TonB-linked outer membrane protein, SusC/RagA family</fullName>
    </submittedName>
</protein>
<dbReference type="Pfam" id="PF07715">
    <property type="entry name" value="Plug"/>
    <property type="match status" value="1"/>
</dbReference>
<dbReference type="InterPro" id="IPR008969">
    <property type="entry name" value="CarboxyPept-like_regulatory"/>
</dbReference>
<dbReference type="SUPFAM" id="SSF49464">
    <property type="entry name" value="Carboxypeptidase regulatory domain-like"/>
    <property type="match status" value="1"/>
</dbReference>
<comment type="subcellular location">
    <subcellularLocation>
        <location evidence="1 7">Cell outer membrane</location>
        <topology evidence="1 7">Multi-pass membrane protein</topology>
    </subcellularLocation>
</comment>
<dbReference type="InterPro" id="IPR039426">
    <property type="entry name" value="TonB-dep_rcpt-like"/>
</dbReference>
<keyword evidence="8" id="KW-0732">Signal</keyword>
<keyword evidence="2 7" id="KW-0813">Transport</keyword>
<evidence type="ECO:0000256" key="3">
    <source>
        <dbReference type="ARBA" id="ARBA00022452"/>
    </source>
</evidence>
<dbReference type="STRING" id="947013.SAMN04488109_1131"/>
<keyword evidence="3 7" id="KW-1134">Transmembrane beta strand</keyword>
<feature type="signal peptide" evidence="8">
    <location>
        <begin position="1"/>
        <end position="31"/>
    </location>
</feature>
<evidence type="ECO:0000256" key="1">
    <source>
        <dbReference type="ARBA" id="ARBA00004571"/>
    </source>
</evidence>
<keyword evidence="11" id="KW-1185">Reference proteome</keyword>
<dbReference type="Proteomes" id="UP000184212">
    <property type="component" value="Unassembled WGS sequence"/>
</dbReference>
<dbReference type="EMBL" id="FQWQ01000001">
    <property type="protein sequence ID" value="SHG62580.1"/>
    <property type="molecule type" value="Genomic_DNA"/>
</dbReference>
<dbReference type="InterPro" id="IPR037066">
    <property type="entry name" value="Plug_dom_sf"/>
</dbReference>
<reference evidence="10 11" key="1">
    <citation type="submission" date="2016-11" db="EMBL/GenBank/DDBJ databases">
        <authorList>
            <person name="Jaros S."/>
            <person name="Januszkiewicz K."/>
            <person name="Wedrychowicz H."/>
        </authorList>
    </citation>
    <scope>NUCLEOTIDE SEQUENCE [LARGE SCALE GENOMIC DNA]</scope>
    <source>
        <strain evidence="10 11">DSM 24574</strain>
    </source>
</reference>
<evidence type="ECO:0000256" key="6">
    <source>
        <dbReference type="ARBA" id="ARBA00023237"/>
    </source>
</evidence>
<feature type="domain" description="TonB-dependent receptor plug" evidence="9">
    <location>
        <begin position="123"/>
        <end position="230"/>
    </location>
</feature>
<sequence length="1075" mass="118450">MNKKLPSFKNRLQASLGFGFMLMLFCQASLAQQISGKVISDDGEALPGVNVLIEGTTTGASTDGDGKFVLNVNDPNAVLVFSFIGYTTERRTVGNQTTINITLTADLQKLAEVVVVGYGVQKKVNLTAAVATISAEDLVSRQSPNTISLLQGRTPGLQVVQNSGQPGLENNDIRIRGQSTFSNAGNNPLILIDGVEGRMDLLNPNMIADISVLKDAASAAVYGSRAANGVILVTTKKGKEGRLNIDYSYTYSSMKPSMKVDRVTNAVEYMELMNKAIDHSGKQPTWYYTPEMIQPYRDNPNSAQYPSYDWTDALIRTAPMHKHFLSLSGGKGGTTFNAGLGILDETGMLLATGYKRYDAQINFKTELSKFVTFGSDISIARGKRTDTAITAGSTIADLIDFNSSEDQMLSAYAAPPVATPWLPDGSGRFTAYAYPNHGGNKNPIAIATDGGGKRADNTYLLFSPYLNFKILPGLTADVRGAFKFQEEMIKALIVSSYGNEFFPDANGVYKANASVWNGGTNSLAQRNARENQYTAYATLRYDKTFAGGHHFTGMVGYQQENYRYDRLEAYRTKLPSKTLWDLFAGAAAAQSTSSNSYEWATQSVFGRINYDYKDKYLVEFSFRDDASSRFPSDNRMAFFPSVSAGWRLTQESFMSNVSWMDELKLRGSWGQLGNQNIGNYPYQNSLSISSEGTEQLDYNFGGTIAQGVSKRTTNNTKIKWETTSVADIGLDFSLFHSKVFGSVDWYEKRTSDILRALQVPDHMGLRAPTINDGIMKNTGWEFILGHKNQIGKFGYSISANLETYKNTLVRYGNREIVGTNIRQEGLPFNEYYLLVQDGVYQNQAEIDNGPTPSYTSGLLPKPGDLKFKDISGPDGVPDGRVDLTYDRVPVKGAFPKFNYGFNVTATYGSFDLTVFIQGVYGRKTFVKDWGVSPFNQAAAPPSWWATKAWDGEGTSNTIPAVYVDSQYTPNNQNSTFWLGNSSYLRIKNVQLGYTLPAAWSQKVKMQHLRVFASGDNLYTFTKFFKGLDPERAAQPIPSTASSFGNQFNSTSTSVPTRAAIFPQPTIYSFGVRATF</sequence>
<evidence type="ECO:0000256" key="2">
    <source>
        <dbReference type="ARBA" id="ARBA00022448"/>
    </source>
</evidence>
<evidence type="ECO:0000313" key="10">
    <source>
        <dbReference type="EMBL" id="SHG62580.1"/>
    </source>
</evidence>
<keyword evidence="4 7" id="KW-0812">Transmembrane</keyword>
<dbReference type="Gene3D" id="2.60.40.1120">
    <property type="entry name" value="Carboxypeptidase-like, regulatory domain"/>
    <property type="match status" value="1"/>
</dbReference>
<dbReference type="Pfam" id="PF13715">
    <property type="entry name" value="CarbopepD_reg_2"/>
    <property type="match status" value="1"/>
</dbReference>
<dbReference type="Gene3D" id="2.170.130.10">
    <property type="entry name" value="TonB-dependent receptor, plug domain"/>
    <property type="match status" value="1"/>
</dbReference>
<dbReference type="OrthoDB" id="9768177at2"/>
<feature type="chain" id="PRO_5013042071" evidence="8">
    <location>
        <begin position="32"/>
        <end position="1075"/>
    </location>
</feature>
<comment type="similarity">
    <text evidence="7">Belongs to the TonB-dependent receptor family.</text>
</comment>
<keyword evidence="6 7" id="KW-0998">Cell outer membrane</keyword>
<dbReference type="InterPro" id="IPR023996">
    <property type="entry name" value="TonB-dep_OMP_SusC/RagA"/>
</dbReference>
<dbReference type="Gene3D" id="2.40.170.20">
    <property type="entry name" value="TonB-dependent receptor, beta-barrel domain"/>
    <property type="match status" value="1"/>
</dbReference>
<keyword evidence="5 7" id="KW-0472">Membrane</keyword>
<dbReference type="RefSeq" id="WP_073131834.1">
    <property type="nucleotide sequence ID" value="NZ_FQWQ01000001.1"/>
</dbReference>
<dbReference type="FunFam" id="2.170.130.10:FF:000003">
    <property type="entry name" value="SusC/RagA family TonB-linked outer membrane protein"/>
    <property type="match status" value="1"/>
</dbReference>
<dbReference type="InterPro" id="IPR023997">
    <property type="entry name" value="TonB-dep_OMP_SusC/RagA_CS"/>
</dbReference>
<dbReference type="NCBIfam" id="TIGR04056">
    <property type="entry name" value="OMP_RagA_SusC"/>
    <property type="match status" value="1"/>
</dbReference>
<dbReference type="InterPro" id="IPR036942">
    <property type="entry name" value="Beta-barrel_TonB_sf"/>
</dbReference>
<evidence type="ECO:0000259" key="9">
    <source>
        <dbReference type="Pfam" id="PF07715"/>
    </source>
</evidence>
<evidence type="ECO:0000256" key="7">
    <source>
        <dbReference type="PROSITE-ProRule" id="PRU01360"/>
    </source>
</evidence>
<dbReference type="AlphaFoldDB" id="A0A1M5LC90"/>